<keyword evidence="4" id="KW-0560">Oxidoreductase</keyword>
<feature type="binding site" evidence="7">
    <location>
        <position position="187"/>
    </location>
    <ligand>
        <name>Cu cation</name>
        <dbReference type="ChEBI" id="CHEBI:23378"/>
        <label>A</label>
    </ligand>
</feature>
<gene>
    <name evidence="12" type="primary">ga09512</name>
    <name evidence="12" type="ORF">PR202_ga09512</name>
</gene>
<evidence type="ECO:0000256" key="6">
    <source>
        <dbReference type="ARBA" id="ARBA00023157"/>
    </source>
</evidence>
<keyword evidence="2 7" id="KW-0479">Metal-binding</keyword>
<reference evidence="12" key="2">
    <citation type="submission" date="2021-12" db="EMBL/GenBank/DDBJ databases">
        <title>Resequencing data analysis of finger millet.</title>
        <authorList>
            <person name="Hatakeyama M."/>
            <person name="Aluri S."/>
            <person name="Balachadran M.T."/>
            <person name="Sivarajan S.R."/>
            <person name="Poveda L."/>
            <person name="Shimizu-Inatsugi R."/>
            <person name="Schlapbach R."/>
            <person name="Sreeman S.M."/>
            <person name="Shimizu K.K."/>
        </authorList>
    </citation>
    <scope>NUCLEOTIDE SEQUENCE</scope>
</reference>
<dbReference type="EMBL" id="BQKI01000004">
    <property type="protein sequence ID" value="GJM93001.1"/>
    <property type="molecule type" value="Genomic_DNA"/>
</dbReference>
<evidence type="ECO:0000256" key="8">
    <source>
        <dbReference type="PIRSR" id="PIRSR000290-2"/>
    </source>
</evidence>
<dbReference type="Proteomes" id="UP001054889">
    <property type="component" value="Unassembled WGS sequence"/>
</dbReference>
<comment type="similarity">
    <text evidence="1">Belongs to the tyrosinase family.</text>
</comment>
<evidence type="ECO:0000256" key="1">
    <source>
        <dbReference type="ARBA" id="ARBA00009928"/>
    </source>
</evidence>
<dbReference type="InterPro" id="IPR050316">
    <property type="entry name" value="Tyrosinase/Hemocyanin"/>
</dbReference>
<feature type="cross-link" description="2'-(S-cysteinyl)-histidine (Cys-His)" evidence="9">
    <location>
        <begin position="170"/>
        <end position="187"/>
    </location>
</feature>
<dbReference type="InterPro" id="IPR008922">
    <property type="entry name" value="Di-copper_centre_dom_sf"/>
</dbReference>
<dbReference type="GO" id="GO:0004097">
    <property type="term" value="F:catechol oxidase activity"/>
    <property type="evidence" value="ECO:0007669"/>
    <property type="project" value="InterPro"/>
</dbReference>
<dbReference type="PROSITE" id="PS00498">
    <property type="entry name" value="TYROSINASE_2"/>
    <property type="match status" value="1"/>
</dbReference>
<dbReference type="InterPro" id="IPR022739">
    <property type="entry name" value="Polyphenol_oxidase_cen"/>
</dbReference>
<keyword evidence="6 8" id="KW-1015">Disulfide bond</keyword>
<evidence type="ECO:0000256" key="2">
    <source>
        <dbReference type="ARBA" id="ARBA00022723"/>
    </source>
</evidence>
<sequence>MKKVVARSDCALHSLRILAFCALAAALTAIVPRATNPCAYSISRSILAVTGLDPFLITCSSDASLSDGAGDKKAGSGGPIVTDLHLCGDPDPPDHPPPAPFHCCPPMSSSEPVNFTFPDPAEPLRTRRPAHEASADHMAKYKRAVALMKALPRSDPRSFYQQANVHCAYCSGALRQPGRPELPLQIHFTWLFFPFHRAYLYFFERIAAKLLGDPGFALPFWSWDVPEGMRIPDEFADRASPLYNARRNPRHLPPKVLDLEFMEVENNYTDEQQIQRNLWVMHKQMVTNARLPSLFYGQPYHAGDSAMPGAGTVELCPHNTMHLWAGDISNPNVEDMGVYYSAGRDPIFYPHHANIDRLWDAWRHIIRTTHGNQTQADFTDPDWLDASFLFYDEEARLVRVTVRDMLDADKLRYTYGGVGMAWLNARPPTSPGVNGKRSRLKSVSFPVSLDEAVTVEVSRPAPPRNRQEEVLVVEGIEVDSADFVKFEVYVNAMEYHKVQPGGRELAGTFVTLKQPGEEAGTMRTTMRVALNQLLEDLGAEGDHSVTVTLVPVRGKVRIGGLRIVYVAE</sequence>
<keyword evidence="3" id="KW-0883">Thioether bond</keyword>
<keyword evidence="13" id="KW-1185">Reference proteome</keyword>
<evidence type="ECO:0000256" key="9">
    <source>
        <dbReference type="PIRSR" id="PIRSR000290-3"/>
    </source>
</evidence>
<protein>
    <recommendedName>
        <fullName evidence="10 11">Tyrosinase copper-binding domain-containing protein</fullName>
    </recommendedName>
</protein>
<feature type="binding site" evidence="7">
    <location>
        <position position="318"/>
    </location>
    <ligand>
        <name>Cu cation</name>
        <dbReference type="ChEBI" id="CHEBI:23378"/>
        <label>B</label>
    </ligand>
</feature>
<dbReference type="GO" id="GO:0046872">
    <property type="term" value="F:metal ion binding"/>
    <property type="evidence" value="ECO:0007669"/>
    <property type="project" value="UniProtKB-KW"/>
</dbReference>
<keyword evidence="5 7" id="KW-0186">Copper</keyword>
<dbReference type="GO" id="GO:0046148">
    <property type="term" value="P:pigment biosynthetic process"/>
    <property type="evidence" value="ECO:0007669"/>
    <property type="project" value="InterPro"/>
</dbReference>
<evidence type="ECO:0000259" key="10">
    <source>
        <dbReference type="PROSITE" id="PS00497"/>
    </source>
</evidence>
<dbReference type="PROSITE" id="PS00497">
    <property type="entry name" value="TYROSINASE_1"/>
    <property type="match status" value="1"/>
</dbReference>
<evidence type="ECO:0000259" key="11">
    <source>
        <dbReference type="PROSITE" id="PS00498"/>
    </source>
</evidence>
<dbReference type="PRINTS" id="PR00092">
    <property type="entry name" value="TYROSINASE"/>
</dbReference>
<dbReference type="SUPFAM" id="SSF48056">
    <property type="entry name" value="Di-copper centre-containing domain"/>
    <property type="match status" value="1"/>
</dbReference>
<dbReference type="InterPro" id="IPR002227">
    <property type="entry name" value="Tyrosinase_Cu-bd"/>
</dbReference>
<feature type="binding site" evidence="7">
    <location>
        <position position="196"/>
    </location>
    <ligand>
        <name>Cu cation</name>
        <dbReference type="ChEBI" id="CHEBI:23378"/>
        <label>A</label>
    </ligand>
</feature>
<dbReference type="InterPro" id="IPR022740">
    <property type="entry name" value="Polyphenol_oxidase_C"/>
</dbReference>
<dbReference type="Pfam" id="PF12143">
    <property type="entry name" value="PPO1_KFDV"/>
    <property type="match status" value="1"/>
</dbReference>
<feature type="domain" description="Tyrosinase copper-binding" evidence="10">
    <location>
        <begin position="187"/>
        <end position="204"/>
    </location>
</feature>
<name>A0AAV5C2Y6_ELECO</name>
<feature type="binding site" evidence="7">
    <location>
        <position position="352"/>
    </location>
    <ligand>
        <name>Cu cation</name>
        <dbReference type="ChEBI" id="CHEBI:23378"/>
        <label>B</label>
    </ligand>
</feature>
<dbReference type="InterPro" id="IPR016213">
    <property type="entry name" value="Polyphenol_oxidase"/>
</dbReference>
<feature type="binding site" evidence="7">
    <location>
        <position position="322"/>
    </location>
    <ligand>
        <name>Cu cation</name>
        <dbReference type="ChEBI" id="CHEBI:23378"/>
        <label>B</label>
    </ligand>
</feature>
<evidence type="ECO:0000256" key="3">
    <source>
        <dbReference type="ARBA" id="ARBA00022784"/>
    </source>
</evidence>
<feature type="disulfide bond" evidence="8">
    <location>
        <begin position="103"/>
        <end position="167"/>
    </location>
</feature>
<dbReference type="PANTHER" id="PTHR11474:SF100">
    <property type="entry name" value="POLYPHENOL OXIDASE FAMILY PROTEIN-RELATED"/>
    <property type="match status" value="1"/>
</dbReference>
<evidence type="ECO:0000256" key="7">
    <source>
        <dbReference type="PIRSR" id="PIRSR000290-1"/>
    </source>
</evidence>
<dbReference type="PANTHER" id="PTHR11474">
    <property type="entry name" value="TYROSINASE FAMILY MEMBER"/>
    <property type="match status" value="1"/>
</dbReference>
<feature type="binding site" evidence="7">
    <location>
        <position position="166"/>
    </location>
    <ligand>
        <name>Cu cation</name>
        <dbReference type="ChEBI" id="CHEBI:23378"/>
        <label>A</label>
    </ligand>
</feature>
<organism evidence="12 13">
    <name type="scientific">Eleusine coracana subsp. coracana</name>
    <dbReference type="NCBI Taxonomy" id="191504"/>
    <lineage>
        <taxon>Eukaryota</taxon>
        <taxon>Viridiplantae</taxon>
        <taxon>Streptophyta</taxon>
        <taxon>Embryophyta</taxon>
        <taxon>Tracheophyta</taxon>
        <taxon>Spermatophyta</taxon>
        <taxon>Magnoliopsida</taxon>
        <taxon>Liliopsida</taxon>
        <taxon>Poales</taxon>
        <taxon>Poaceae</taxon>
        <taxon>PACMAD clade</taxon>
        <taxon>Chloridoideae</taxon>
        <taxon>Cynodonteae</taxon>
        <taxon>Eleusininae</taxon>
        <taxon>Eleusine</taxon>
    </lineage>
</organism>
<proteinExistence type="inferred from homology"/>
<dbReference type="PIRSF" id="PIRSF000290">
    <property type="entry name" value="PPO_plant"/>
    <property type="match status" value="1"/>
</dbReference>
<dbReference type="AlphaFoldDB" id="A0AAV5C2Y6"/>
<comment type="cofactor">
    <cofactor evidence="7">
        <name>Cu(2+)</name>
        <dbReference type="ChEBI" id="CHEBI:29036"/>
    </cofactor>
    <text evidence="7">Binds 2 copper ions per subunit.</text>
</comment>
<dbReference type="Gene3D" id="1.10.1280.10">
    <property type="entry name" value="Di-copper center containing domain from catechol oxidase"/>
    <property type="match status" value="1"/>
</dbReference>
<feature type="disulfide bond" evidence="8">
    <location>
        <begin position="87"/>
        <end position="104"/>
    </location>
</feature>
<evidence type="ECO:0000256" key="4">
    <source>
        <dbReference type="ARBA" id="ARBA00023002"/>
    </source>
</evidence>
<accession>A0AAV5C2Y6</accession>
<dbReference type="Pfam" id="PF12142">
    <property type="entry name" value="PPO1_DWL"/>
    <property type="match status" value="1"/>
</dbReference>
<evidence type="ECO:0000313" key="12">
    <source>
        <dbReference type="EMBL" id="GJM93001.1"/>
    </source>
</evidence>
<reference evidence="12" key="1">
    <citation type="journal article" date="2018" name="DNA Res.">
        <title>Multiple hybrid de novo genome assembly of finger millet, an orphan allotetraploid crop.</title>
        <authorList>
            <person name="Hatakeyama M."/>
            <person name="Aluri S."/>
            <person name="Balachadran M.T."/>
            <person name="Sivarajan S.R."/>
            <person name="Patrignani A."/>
            <person name="Gruter S."/>
            <person name="Poveda L."/>
            <person name="Shimizu-Inatsugi R."/>
            <person name="Baeten J."/>
            <person name="Francoijs K.J."/>
            <person name="Nataraja K.N."/>
            <person name="Reddy Y.A.N."/>
            <person name="Phadnis S."/>
            <person name="Ravikumar R.L."/>
            <person name="Schlapbach R."/>
            <person name="Sreeman S.M."/>
            <person name="Shimizu K.K."/>
        </authorList>
    </citation>
    <scope>NUCLEOTIDE SEQUENCE</scope>
</reference>
<evidence type="ECO:0000256" key="5">
    <source>
        <dbReference type="ARBA" id="ARBA00023008"/>
    </source>
</evidence>
<comment type="caution">
    <text evidence="12">The sequence shown here is derived from an EMBL/GenBank/DDBJ whole genome shotgun (WGS) entry which is preliminary data.</text>
</comment>
<feature type="domain" description="Tyrosinase copper-binding" evidence="11">
    <location>
        <begin position="345"/>
        <end position="356"/>
    </location>
</feature>
<dbReference type="Pfam" id="PF00264">
    <property type="entry name" value="Tyrosinase"/>
    <property type="match status" value="1"/>
</dbReference>
<evidence type="ECO:0000313" key="13">
    <source>
        <dbReference type="Proteomes" id="UP001054889"/>
    </source>
</evidence>